<evidence type="ECO:0000313" key="2">
    <source>
        <dbReference type="EMBL" id="NGZ90003.1"/>
    </source>
</evidence>
<organism evidence="2 3">
    <name type="scientific">Psychroflexus maritimus</name>
    <dbReference type="NCBI Taxonomy" id="2714865"/>
    <lineage>
        <taxon>Bacteria</taxon>
        <taxon>Pseudomonadati</taxon>
        <taxon>Bacteroidota</taxon>
        <taxon>Flavobacteriia</taxon>
        <taxon>Flavobacteriales</taxon>
        <taxon>Flavobacteriaceae</taxon>
        <taxon>Psychroflexus</taxon>
    </lineage>
</organism>
<evidence type="ECO:0000313" key="3">
    <source>
        <dbReference type="Proteomes" id="UP000643701"/>
    </source>
</evidence>
<gene>
    <name evidence="2" type="ORF">G7034_07050</name>
</gene>
<dbReference type="RefSeq" id="WP_166400258.1">
    <property type="nucleotide sequence ID" value="NZ_JAANAS010000050.1"/>
</dbReference>
<dbReference type="EMBL" id="JAANAS010000050">
    <property type="protein sequence ID" value="NGZ90003.1"/>
    <property type="molecule type" value="Genomic_DNA"/>
</dbReference>
<reference evidence="2" key="1">
    <citation type="submission" date="2020-03" db="EMBL/GenBank/DDBJ databases">
        <title>Psychroflexus Maritimus sp. nov., isolate from marine sediment.</title>
        <authorList>
            <person name="Zhong Y.-L."/>
        </authorList>
    </citation>
    <scope>NUCLEOTIDE SEQUENCE</scope>
    <source>
        <strain evidence="2">C1</strain>
    </source>
</reference>
<accession>A0A967DZA7</accession>
<protein>
    <submittedName>
        <fullName evidence="2">Uncharacterized protein</fullName>
    </submittedName>
</protein>
<name>A0A967DZA7_9FLAO</name>
<dbReference type="Proteomes" id="UP000643701">
    <property type="component" value="Unassembled WGS sequence"/>
</dbReference>
<feature type="signal peptide" evidence="1">
    <location>
        <begin position="1"/>
        <end position="20"/>
    </location>
</feature>
<sequence length="260" mass="31125">MRKLTHLFFLVFFSFLTVNAQQYTAELITKKPLDVGQFHGVDQKGNLYYERKGNLIKFFDDEELEFRDLQLGKIHYVDYLNPLRLLVFYKEANTVVFLDNRMNELDRINFNFLKNNSNFDFVSMANDNSVWTFNIDVNELQVYDHRRKKILARSIPIYDQVLLQKSNFNFCYLATENSFLKFNIYGSIIKQFNLKLKAFDTYKNRVLLKTQDQGYFLLNSAHELIPIDFPEISAEAFFLNDEKIYLYNKKELYIYTLKKQ</sequence>
<proteinExistence type="predicted"/>
<evidence type="ECO:0000256" key="1">
    <source>
        <dbReference type="SAM" id="SignalP"/>
    </source>
</evidence>
<keyword evidence="1" id="KW-0732">Signal</keyword>
<feature type="chain" id="PRO_5037170656" evidence="1">
    <location>
        <begin position="21"/>
        <end position="260"/>
    </location>
</feature>
<dbReference type="AlphaFoldDB" id="A0A967DZA7"/>
<comment type="caution">
    <text evidence="2">The sequence shown here is derived from an EMBL/GenBank/DDBJ whole genome shotgun (WGS) entry which is preliminary data.</text>
</comment>
<keyword evidence="3" id="KW-1185">Reference proteome</keyword>